<dbReference type="EMBL" id="CACRZD030000013">
    <property type="protein sequence ID" value="CAA6670167.1"/>
    <property type="molecule type" value="Genomic_DNA"/>
</dbReference>
<keyword evidence="2" id="KW-1185">Reference proteome</keyword>
<organism evidence="1">
    <name type="scientific">Spirodela intermedia</name>
    <name type="common">Intermediate duckweed</name>
    <dbReference type="NCBI Taxonomy" id="51605"/>
    <lineage>
        <taxon>Eukaryota</taxon>
        <taxon>Viridiplantae</taxon>
        <taxon>Streptophyta</taxon>
        <taxon>Embryophyta</taxon>
        <taxon>Tracheophyta</taxon>
        <taxon>Spermatophyta</taxon>
        <taxon>Magnoliopsida</taxon>
        <taxon>Liliopsida</taxon>
        <taxon>Araceae</taxon>
        <taxon>Lemnoideae</taxon>
        <taxon>Spirodela</taxon>
    </lineage>
</organism>
<gene>
    <name evidence="1" type="ORF">SI7747_13016570</name>
</gene>
<accession>A0A7I8JJ24</accession>
<evidence type="ECO:0000313" key="2">
    <source>
        <dbReference type="Proteomes" id="UP001189122"/>
    </source>
</evidence>
<evidence type="ECO:0000313" key="1">
    <source>
        <dbReference type="EMBL" id="CAA2630924.1"/>
    </source>
</evidence>
<proteinExistence type="predicted"/>
<name>A0A7I8JJ24_SPIIN</name>
<dbReference type="EMBL" id="LR743600">
    <property type="protein sequence ID" value="CAA2630924.1"/>
    <property type="molecule type" value="Genomic_DNA"/>
</dbReference>
<reference evidence="1 2" key="1">
    <citation type="submission" date="2019-12" db="EMBL/GenBank/DDBJ databases">
        <authorList>
            <person name="Scholz U."/>
            <person name="Mascher M."/>
            <person name="Fiebig A."/>
        </authorList>
    </citation>
    <scope>NUCLEOTIDE SEQUENCE</scope>
</reference>
<protein>
    <submittedName>
        <fullName evidence="1">Uncharacterized protein</fullName>
    </submittedName>
</protein>
<dbReference type="AlphaFoldDB" id="A0A7I8JJ24"/>
<sequence>MLKHKSEAVGQFKKFKALVELKKNTQVDIVRHKVYGAPRFRTSLKDQADSKVSKRYN</sequence>
<dbReference type="Proteomes" id="UP001189122">
    <property type="component" value="Unassembled WGS sequence"/>
</dbReference>